<evidence type="ECO:0000256" key="1">
    <source>
        <dbReference type="SAM" id="Phobius"/>
    </source>
</evidence>
<feature type="transmembrane region" description="Helical" evidence="1">
    <location>
        <begin position="145"/>
        <end position="174"/>
    </location>
</feature>
<sequence>MDTPTMTMLGEASVGFKVFQLFLRWWRALFVTGILIMNSIFLGMMNSHDLHVNRSIVIAEGFAAAGAAWGCIDMIFGICSAFCCIPLMAIPLEGFMTGCYVFIATVYKQALRDCKGYADTPFGEIMGMDGLPSVRDSCGMQKANFALSIVAAVLSGGCILMEILHTAICCTVLSNDF</sequence>
<feature type="transmembrane region" description="Helical" evidence="1">
    <location>
        <begin position="25"/>
        <end position="44"/>
    </location>
</feature>
<protein>
    <submittedName>
        <fullName evidence="2">Uncharacterized protein</fullName>
    </submittedName>
</protein>
<keyword evidence="1" id="KW-0812">Transmembrane</keyword>
<reference evidence="2 3" key="1">
    <citation type="submission" date="2016-07" db="EMBL/GenBank/DDBJ databases">
        <title>Multiple horizontal gene transfer events from other fungi enriched the ability of initially mycotrophic Trichoderma (Ascomycota) to feed on dead plant biomass.</title>
        <authorList>
            <consortium name="DOE Joint Genome Institute"/>
            <person name="Aerts A."/>
            <person name="Atanasova L."/>
            <person name="Chenthamara K."/>
            <person name="Zhang J."/>
            <person name="Grujic M."/>
            <person name="Henrissat B."/>
            <person name="Kuo A."/>
            <person name="Salamov A."/>
            <person name="Lipzen A."/>
            <person name="Labutti K."/>
            <person name="Barry K."/>
            <person name="Miao Y."/>
            <person name="Rahimi M.J."/>
            <person name="Shen Q."/>
            <person name="Grigoriev I.V."/>
            <person name="Kubicek C.P."/>
            <person name="Druzhinina I.S."/>
        </authorList>
    </citation>
    <scope>NUCLEOTIDE SEQUENCE [LARGE SCALE GENOMIC DNA]</scope>
    <source>
        <strain evidence="2 3">CBS 433.97</strain>
    </source>
</reference>
<accession>A0A2T3Z382</accession>
<dbReference type="AlphaFoldDB" id="A0A2T3Z382"/>
<evidence type="ECO:0000313" key="2">
    <source>
        <dbReference type="EMBL" id="PTB39267.1"/>
    </source>
</evidence>
<feature type="transmembrane region" description="Helical" evidence="1">
    <location>
        <begin position="56"/>
        <end position="76"/>
    </location>
</feature>
<feature type="transmembrane region" description="Helical" evidence="1">
    <location>
        <begin position="88"/>
        <end position="107"/>
    </location>
</feature>
<keyword evidence="3" id="KW-1185">Reference proteome</keyword>
<name>A0A2T3Z382_TRIA4</name>
<gene>
    <name evidence="2" type="ORF">M441DRAFT_28422</name>
</gene>
<proteinExistence type="predicted"/>
<organism evidence="2 3">
    <name type="scientific">Trichoderma asperellum (strain ATCC 204424 / CBS 433.97 / NBRC 101777)</name>
    <dbReference type="NCBI Taxonomy" id="1042311"/>
    <lineage>
        <taxon>Eukaryota</taxon>
        <taxon>Fungi</taxon>
        <taxon>Dikarya</taxon>
        <taxon>Ascomycota</taxon>
        <taxon>Pezizomycotina</taxon>
        <taxon>Sordariomycetes</taxon>
        <taxon>Hypocreomycetidae</taxon>
        <taxon>Hypocreales</taxon>
        <taxon>Hypocreaceae</taxon>
        <taxon>Trichoderma</taxon>
    </lineage>
</organism>
<dbReference type="EMBL" id="KZ679264">
    <property type="protein sequence ID" value="PTB39267.1"/>
    <property type="molecule type" value="Genomic_DNA"/>
</dbReference>
<evidence type="ECO:0000313" key="3">
    <source>
        <dbReference type="Proteomes" id="UP000240493"/>
    </source>
</evidence>
<dbReference type="OrthoDB" id="5153480at2759"/>
<keyword evidence="1" id="KW-1133">Transmembrane helix</keyword>
<keyword evidence="1" id="KW-0472">Membrane</keyword>
<dbReference type="Proteomes" id="UP000240493">
    <property type="component" value="Unassembled WGS sequence"/>
</dbReference>